<evidence type="ECO:0000313" key="2">
    <source>
        <dbReference type="EMBL" id="BCI62993.1"/>
    </source>
</evidence>
<evidence type="ECO:0000313" key="3">
    <source>
        <dbReference type="Proteomes" id="UP000594042"/>
    </source>
</evidence>
<dbReference type="InterPro" id="IPR011050">
    <property type="entry name" value="Pectin_lyase_fold/virulence"/>
</dbReference>
<dbReference type="Gene3D" id="2.160.20.10">
    <property type="entry name" value="Single-stranded right-handed beta-helix, Pectin lyase-like"/>
    <property type="match status" value="1"/>
</dbReference>
<gene>
    <name evidence="2" type="ORF">Cop2CBH44_13460</name>
</gene>
<feature type="chain" id="PRO_5028976953" description="Pectate lyase superfamily protein domain-containing protein" evidence="1">
    <location>
        <begin position="20"/>
        <end position="577"/>
    </location>
</feature>
<evidence type="ECO:0008006" key="4">
    <source>
        <dbReference type="Google" id="ProtNLM"/>
    </source>
</evidence>
<organism evidence="2 3">
    <name type="scientific">Coprobacter secundus subsp. similis</name>
    <dbReference type="NCBI Taxonomy" id="2751153"/>
    <lineage>
        <taxon>Bacteria</taxon>
        <taxon>Pseudomonadati</taxon>
        <taxon>Bacteroidota</taxon>
        <taxon>Bacteroidia</taxon>
        <taxon>Bacteroidales</taxon>
        <taxon>Barnesiellaceae</taxon>
        <taxon>Coprobacter</taxon>
    </lineage>
</organism>
<protein>
    <recommendedName>
        <fullName evidence="4">Pectate lyase superfamily protein domain-containing protein</fullName>
    </recommendedName>
</protein>
<dbReference type="Proteomes" id="UP000594042">
    <property type="component" value="Chromosome"/>
</dbReference>
<keyword evidence="1" id="KW-0732">Signal</keyword>
<keyword evidence="3" id="KW-1185">Reference proteome</keyword>
<dbReference type="RefSeq" id="WP_074024097.1">
    <property type="nucleotide sequence ID" value="NZ_AP023322.1"/>
</dbReference>
<dbReference type="KEGG" id="copr:Cop2CBH44_13460"/>
<accession>A0A7G1HVD1</accession>
<reference evidence="3" key="1">
    <citation type="submission" date="2020-07" db="EMBL/GenBank/DDBJ databases">
        <title>Complete genome sequencing of Coprobacter sp. strain 2CBH44.</title>
        <authorList>
            <person name="Sakamoto M."/>
            <person name="Murakami T."/>
            <person name="Mori H."/>
        </authorList>
    </citation>
    <scope>NUCLEOTIDE SEQUENCE [LARGE SCALE GENOMIC DNA]</scope>
    <source>
        <strain evidence="3">2CBH44</strain>
    </source>
</reference>
<name>A0A7G1HVD1_9BACT</name>
<dbReference type="SUPFAM" id="SSF51126">
    <property type="entry name" value="Pectin lyase-like"/>
    <property type="match status" value="1"/>
</dbReference>
<dbReference type="EMBL" id="AP023322">
    <property type="protein sequence ID" value="BCI62993.1"/>
    <property type="molecule type" value="Genomic_DNA"/>
</dbReference>
<dbReference type="InterPro" id="IPR012334">
    <property type="entry name" value="Pectin_lyas_fold"/>
</dbReference>
<proteinExistence type="predicted"/>
<sequence length="577" mass="64605">MRFFVISLISACFIITVCAQNYSKLVYPGVDGKLVYVPYNDKGDIIPDFSYCGYKAGGVRIPDIPVKIEIVPGDFSTDDSKRIQAAIQKLAKEKPDSKGFRGTILLKKGRYNIQNSIKIPYSGIVLRGEGNGEDGTVLVGTSAVKYNMFYIGTTDKPVQNKSSLQIITDDYIPSGTREITVEDASIFRSGDAVIIERPSTAEWIRAIGMDRIPDSWSRISNPTAEKLKKYADEGCLSEDKKFYNTTIQWKPGSKNLRFERTIVKVDGNRITLDIPLTNALQKEYGGGYIYKYSFKNRPQNIGIENLRGECIFDKNEVCLTPSMDEYYSDEKHVSQFVVFGACENVWVKKLTSKYIDNGFKSTIWSRFITVEDCEYLDPVSVITGGRRYAYHIQGQMMLVQRCYARNGRHDFVLGATVAGPNAFVDNKAELCHSFSEPHQRWATGCLYDNCSVSGPEACINIGNRGFFGTGHGWSGAQMVVWNCQSPIIIVMSPPTAQNFSIGSVGLKDMWSKDKSIQSRINQINKASGSNMQYMGIPIVGNGHIEYSGKQMLPQYLYYTQLKDRLGDNAINDVVLEK</sequence>
<evidence type="ECO:0000256" key="1">
    <source>
        <dbReference type="SAM" id="SignalP"/>
    </source>
</evidence>
<dbReference type="AlphaFoldDB" id="A0A7G1HVD1"/>
<feature type="signal peptide" evidence="1">
    <location>
        <begin position="1"/>
        <end position="19"/>
    </location>
</feature>